<comment type="similarity">
    <text evidence="1">Belongs to the short-chain dehydrogenases/reductases (SDR) family.</text>
</comment>
<dbReference type="PRINTS" id="PR00081">
    <property type="entry name" value="GDHRDH"/>
</dbReference>
<proteinExistence type="inferred from homology"/>
<dbReference type="PANTHER" id="PTHR43943:SF2">
    <property type="entry name" value="DEHYDROGENASE_REDUCTASE 4"/>
    <property type="match status" value="1"/>
</dbReference>
<evidence type="ECO:0000256" key="1">
    <source>
        <dbReference type="ARBA" id="ARBA00006484"/>
    </source>
</evidence>
<dbReference type="EnsemblMetazoa" id="PPAI007471-RA">
    <property type="protein sequence ID" value="PPAI007471-PA"/>
    <property type="gene ID" value="PPAI007471"/>
</dbReference>
<organism evidence="2 3">
    <name type="scientific">Phlebotomus papatasi</name>
    <name type="common">Sandfly</name>
    <dbReference type="NCBI Taxonomy" id="29031"/>
    <lineage>
        <taxon>Eukaryota</taxon>
        <taxon>Metazoa</taxon>
        <taxon>Ecdysozoa</taxon>
        <taxon>Arthropoda</taxon>
        <taxon>Hexapoda</taxon>
        <taxon>Insecta</taxon>
        <taxon>Pterygota</taxon>
        <taxon>Neoptera</taxon>
        <taxon>Endopterygota</taxon>
        <taxon>Diptera</taxon>
        <taxon>Nematocera</taxon>
        <taxon>Psychodoidea</taxon>
        <taxon>Psychodidae</taxon>
        <taxon>Phlebotomus</taxon>
        <taxon>Phlebotomus</taxon>
    </lineage>
</organism>
<dbReference type="EMBL" id="AJVK01060671">
    <property type="status" value="NOT_ANNOTATED_CDS"/>
    <property type="molecule type" value="Genomic_DNA"/>
</dbReference>
<dbReference type="Gene3D" id="3.40.50.720">
    <property type="entry name" value="NAD(P)-binding Rossmann-like Domain"/>
    <property type="match status" value="1"/>
</dbReference>
<evidence type="ECO:0000313" key="3">
    <source>
        <dbReference type="Proteomes" id="UP000092462"/>
    </source>
</evidence>
<dbReference type="Proteomes" id="UP000092462">
    <property type="component" value="Unassembled WGS sequence"/>
</dbReference>
<dbReference type="PANTHER" id="PTHR43943">
    <property type="entry name" value="DEHYDROGENASE/REDUCTASE (SDR FAMILY) MEMBER 4"/>
    <property type="match status" value="1"/>
</dbReference>
<reference evidence="2" key="1">
    <citation type="submission" date="2022-08" db="UniProtKB">
        <authorList>
            <consortium name="EnsemblMetazoa"/>
        </authorList>
    </citation>
    <scope>IDENTIFICATION</scope>
    <source>
        <strain evidence="2">Israel</strain>
    </source>
</reference>
<dbReference type="GO" id="GO:0004090">
    <property type="term" value="F:carbonyl reductase (NADPH) activity"/>
    <property type="evidence" value="ECO:0007669"/>
    <property type="project" value="TreeGrafter"/>
</dbReference>
<dbReference type="VEuPathDB" id="VectorBase:PPAPM1_008579"/>
<evidence type="ECO:0008006" key="4">
    <source>
        <dbReference type="Google" id="ProtNLM"/>
    </source>
</evidence>
<dbReference type="VEuPathDB" id="VectorBase:PPAI007471"/>
<dbReference type="InterPro" id="IPR002347">
    <property type="entry name" value="SDR_fam"/>
</dbReference>
<evidence type="ECO:0000313" key="2">
    <source>
        <dbReference type="EnsemblMetazoa" id="PPAI007471-PA"/>
    </source>
</evidence>
<sequence length="155" mass="16829">MQHNCARFVGKVAVLSASTNGIGLAIARRLGQEKAKVVVSSRKLGNVTRAVDILQKENIEAIGVQCHISNSEERAQLIEKAVDHFGGIDVLVVNAGVNPHIGRMLDCPEAAWDKSFDVNVKGAFLLTKEVIPLMKKRKGGNIVYISTISAYKDTF</sequence>
<dbReference type="SUPFAM" id="SSF51735">
    <property type="entry name" value="NAD(P)-binding Rossmann-fold domains"/>
    <property type="match status" value="1"/>
</dbReference>
<name>A0A1B0DH37_PHLPP</name>
<protein>
    <recommendedName>
        <fullName evidence="4">Dehydrogenase/reductase SDR family member 4</fullName>
    </recommendedName>
</protein>
<dbReference type="Pfam" id="PF00106">
    <property type="entry name" value="adh_short"/>
    <property type="match status" value="1"/>
</dbReference>
<dbReference type="InterPro" id="IPR036291">
    <property type="entry name" value="NAD(P)-bd_dom_sf"/>
</dbReference>
<accession>A0A1B0DH37</accession>
<dbReference type="AlphaFoldDB" id="A0A1B0DH37"/>
<keyword evidence="3" id="KW-1185">Reference proteome</keyword>